<gene>
    <name evidence="3" type="ORF">CXF48_07155</name>
</gene>
<feature type="transmembrane region" description="Helical" evidence="2">
    <location>
        <begin position="142"/>
        <end position="165"/>
    </location>
</feature>
<comment type="caution">
    <text evidence="3">The sequence shown here is derived from an EMBL/GenBank/DDBJ whole genome shotgun (WGS) entry which is preliminary data.</text>
</comment>
<feature type="transmembrane region" description="Helical" evidence="2">
    <location>
        <begin position="82"/>
        <end position="102"/>
    </location>
</feature>
<feature type="transmembrane region" description="Helical" evidence="2">
    <location>
        <begin position="28"/>
        <end position="48"/>
    </location>
</feature>
<keyword evidence="2" id="KW-1133">Transmembrane helix</keyword>
<dbReference type="EMBL" id="PQNK01000010">
    <property type="protein sequence ID" value="RRO86381.1"/>
    <property type="molecule type" value="Genomic_DNA"/>
</dbReference>
<feature type="transmembrane region" description="Helical" evidence="2">
    <location>
        <begin position="197"/>
        <end position="216"/>
    </location>
</feature>
<organism evidence="3 4">
    <name type="scientific">Corynebacterium bovis</name>
    <dbReference type="NCBI Taxonomy" id="36808"/>
    <lineage>
        <taxon>Bacteria</taxon>
        <taxon>Bacillati</taxon>
        <taxon>Actinomycetota</taxon>
        <taxon>Actinomycetes</taxon>
        <taxon>Mycobacteriales</taxon>
        <taxon>Corynebacteriaceae</taxon>
        <taxon>Corynebacterium</taxon>
    </lineage>
</organism>
<protein>
    <recommendedName>
        <fullName evidence="5">DUF998 domain-containing protein</fullName>
    </recommendedName>
</protein>
<evidence type="ECO:0008006" key="5">
    <source>
        <dbReference type="Google" id="ProtNLM"/>
    </source>
</evidence>
<feature type="region of interest" description="Disordered" evidence="1">
    <location>
        <begin position="1"/>
        <end position="24"/>
    </location>
</feature>
<dbReference type="Pfam" id="PF06197">
    <property type="entry name" value="DUF998"/>
    <property type="match status" value="1"/>
</dbReference>
<evidence type="ECO:0000313" key="4">
    <source>
        <dbReference type="Proteomes" id="UP000276526"/>
    </source>
</evidence>
<proteinExistence type="predicted"/>
<accession>A0A3R8QMC9</accession>
<evidence type="ECO:0000256" key="2">
    <source>
        <dbReference type="SAM" id="Phobius"/>
    </source>
</evidence>
<dbReference type="InterPro" id="IPR009339">
    <property type="entry name" value="DUF998"/>
</dbReference>
<keyword evidence="2" id="KW-0812">Transmembrane</keyword>
<feature type="transmembrane region" description="Helical" evidence="2">
    <location>
        <begin position="258"/>
        <end position="275"/>
    </location>
</feature>
<evidence type="ECO:0000313" key="3">
    <source>
        <dbReference type="EMBL" id="RRO86381.1"/>
    </source>
</evidence>
<reference evidence="3 4" key="1">
    <citation type="submission" date="2018-01" db="EMBL/GenBank/DDBJ databases">
        <title>Twenty Corynebacterium bovis Genomes.</title>
        <authorList>
            <person name="Gulvik C.A."/>
        </authorList>
    </citation>
    <scope>NUCLEOTIDE SEQUENCE [LARGE SCALE GENOMIC DNA]</scope>
    <source>
        <strain evidence="3 4">F6900</strain>
    </source>
</reference>
<dbReference type="Proteomes" id="UP000276526">
    <property type="component" value="Unassembled WGS sequence"/>
</dbReference>
<evidence type="ECO:0000256" key="1">
    <source>
        <dbReference type="SAM" id="MobiDB-lite"/>
    </source>
</evidence>
<sequence>MTVTVPRPVQPPSGAAPGPTRARRHPPAAMLAGVMLVLAGTVYASPLVEFVHDGPVSPQDSYLSELSARSQPGSWAFRLADGLAGALLLAAAVLVTVLMVGARRRARLRRTAASGGEARGTAGAAVRGGAASSPLGALTAHLPVQAVAVAALAVFGVATVLDAAFPLDCPVSQEWCVALERAGEVSAAHHVHTVTSVLASTASTTLACAVVVAGVVRSPRMHATAVEAALAAGVILTTVGFGVWYLVFDGVPGDIQRLNTLCVCAVLVGAGVGLIRGRTTVPGRVG</sequence>
<dbReference type="AlphaFoldDB" id="A0A3R8QMC9"/>
<keyword evidence="2" id="KW-0472">Membrane</keyword>
<name>A0A3R8QMC9_9CORY</name>
<feature type="transmembrane region" description="Helical" evidence="2">
    <location>
        <begin position="228"/>
        <end position="246"/>
    </location>
</feature>